<evidence type="ECO:0000256" key="5">
    <source>
        <dbReference type="ARBA" id="ARBA00023163"/>
    </source>
</evidence>
<dbReference type="InterPro" id="IPR013656">
    <property type="entry name" value="PAS_4"/>
</dbReference>
<feature type="compositionally biased region" description="Polar residues" evidence="7">
    <location>
        <begin position="97"/>
        <end position="109"/>
    </location>
</feature>
<dbReference type="GO" id="GO:0003677">
    <property type="term" value="F:DNA binding"/>
    <property type="evidence" value="ECO:0007669"/>
    <property type="project" value="UniProtKB-KW"/>
</dbReference>
<reference evidence="9 10" key="1">
    <citation type="submission" date="2018-10" db="EMBL/GenBank/DDBJ databases">
        <title>Fifty Aureobasidium pullulans genomes reveal a recombining polyextremotolerant generalist.</title>
        <authorList>
            <person name="Gostincar C."/>
            <person name="Turk M."/>
            <person name="Zajc J."/>
            <person name="Gunde-Cimerman N."/>
        </authorList>
    </citation>
    <scope>NUCLEOTIDE SEQUENCE [LARGE SCALE GENOMIC DNA]</scope>
    <source>
        <strain evidence="9 10">EXF-10796</strain>
    </source>
</reference>
<organism evidence="9 10">
    <name type="scientific">Aureobasidium pullulans</name>
    <name type="common">Black yeast</name>
    <name type="synonym">Pullularia pullulans</name>
    <dbReference type="NCBI Taxonomy" id="5580"/>
    <lineage>
        <taxon>Eukaryota</taxon>
        <taxon>Fungi</taxon>
        <taxon>Dikarya</taxon>
        <taxon>Ascomycota</taxon>
        <taxon>Pezizomycotina</taxon>
        <taxon>Dothideomycetes</taxon>
        <taxon>Dothideomycetidae</taxon>
        <taxon>Dothideales</taxon>
        <taxon>Saccotheciaceae</taxon>
        <taxon>Aureobasidium</taxon>
    </lineage>
</organism>
<dbReference type="PROSITE" id="PS00463">
    <property type="entry name" value="ZN2_CY6_FUNGAL_1"/>
    <property type="match status" value="1"/>
</dbReference>
<dbReference type="SMART" id="SM00066">
    <property type="entry name" value="GAL4"/>
    <property type="match status" value="1"/>
</dbReference>
<dbReference type="CDD" id="cd00067">
    <property type="entry name" value="GAL4"/>
    <property type="match status" value="1"/>
</dbReference>
<feature type="compositionally biased region" description="Pro residues" evidence="7">
    <location>
        <begin position="41"/>
        <end position="52"/>
    </location>
</feature>
<dbReference type="GO" id="GO:0000981">
    <property type="term" value="F:DNA-binding transcription factor activity, RNA polymerase II-specific"/>
    <property type="evidence" value="ECO:0007669"/>
    <property type="project" value="InterPro"/>
</dbReference>
<dbReference type="InterPro" id="IPR050335">
    <property type="entry name" value="ERT1_acuK_gluconeogen_tf"/>
</dbReference>
<feature type="domain" description="Zn(2)-C6 fungal-type" evidence="8">
    <location>
        <begin position="179"/>
        <end position="210"/>
    </location>
</feature>
<evidence type="ECO:0000313" key="10">
    <source>
        <dbReference type="Proteomes" id="UP000309076"/>
    </source>
</evidence>
<dbReference type="AlphaFoldDB" id="A0AB74IXD5"/>
<dbReference type="InterPro" id="IPR001138">
    <property type="entry name" value="Zn2Cys6_DnaBD"/>
</dbReference>
<keyword evidence="1" id="KW-0479">Metal-binding</keyword>
<keyword evidence="3" id="KW-0805">Transcription regulation</keyword>
<evidence type="ECO:0000256" key="4">
    <source>
        <dbReference type="ARBA" id="ARBA00023125"/>
    </source>
</evidence>
<feature type="region of interest" description="Disordered" evidence="7">
    <location>
        <begin position="471"/>
        <end position="665"/>
    </location>
</feature>
<feature type="compositionally biased region" description="Low complexity" evidence="7">
    <location>
        <begin position="523"/>
        <end position="545"/>
    </location>
</feature>
<dbReference type="InterPro" id="IPR036864">
    <property type="entry name" value="Zn2-C6_fun-type_DNA-bd_sf"/>
</dbReference>
<dbReference type="PROSITE" id="PS50048">
    <property type="entry name" value="ZN2_CY6_FUNGAL_2"/>
    <property type="match status" value="1"/>
</dbReference>
<dbReference type="PANTHER" id="PTHR47659">
    <property type="entry name" value="ZN(II)2CYS6 TRANSCRIPTION FACTOR (EUROFUNG)-RELATED"/>
    <property type="match status" value="1"/>
</dbReference>
<name>A0AB74IXD5_AURPU</name>
<dbReference type="Proteomes" id="UP000309076">
    <property type="component" value="Unassembled WGS sequence"/>
</dbReference>
<keyword evidence="6" id="KW-0539">Nucleus</keyword>
<feature type="region of interest" description="Disordered" evidence="7">
    <location>
        <begin position="208"/>
        <end position="260"/>
    </location>
</feature>
<gene>
    <name evidence="9" type="ORF">D6D21_05628</name>
</gene>
<keyword evidence="5" id="KW-0804">Transcription</keyword>
<protein>
    <recommendedName>
        <fullName evidence="8">Zn(2)-C6 fungal-type domain-containing protein</fullName>
    </recommendedName>
</protein>
<evidence type="ECO:0000256" key="2">
    <source>
        <dbReference type="ARBA" id="ARBA00022833"/>
    </source>
</evidence>
<feature type="region of interest" description="Disordered" evidence="7">
    <location>
        <begin position="34"/>
        <end position="170"/>
    </location>
</feature>
<dbReference type="EMBL" id="QZAM01000103">
    <property type="protein sequence ID" value="THW42910.1"/>
    <property type="molecule type" value="Genomic_DNA"/>
</dbReference>
<evidence type="ECO:0000256" key="3">
    <source>
        <dbReference type="ARBA" id="ARBA00023015"/>
    </source>
</evidence>
<dbReference type="GO" id="GO:0008270">
    <property type="term" value="F:zinc ion binding"/>
    <property type="evidence" value="ECO:0007669"/>
    <property type="project" value="InterPro"/>
</dbReference>
<evidence type="ECO:0000259" key="8">
    <source>
        <dbReference type="PROSITE" id="PS50048"/>
    </source>
</evidence>
<keyword evidence="4" id="KW-0238">DNA-binding</keyword>
<evidence type="ECO:0000256" key="7">
    <source>
        <dbReference type="SAM" id="MobiDB-lite"/>
    </source>
</evidence>
<evidence type="ECO:0000256" key="6">
    <source>
        <dbReference type="ARBA" id="ARBA00023242"/>
    </source>
</evidence>
<evidence type="ECO:0000313" key="9">
    <source>
        <dbReference type="EMBL" id="THW42910.1"/>
    </source>
</evidence>
<comment type="caution">
    <text evidence="9">The sequence shown here is derived from an EMBL/GenBank/DDBJ whole genome shotgun (WGS) entry which is preliminary data.</text>
</comment>
<dbReference type="SUPFAM" id="SSF57701">
    <property type="entry name" value="Zn2/Cys6 DNA-binding domain"/>
    <property type="match status" value="1"/>
</dbReference>
<keyword evidence="2" id="KW-0862">Zinc</keyword>
<accession>A0AB74IXD5</accession>
<dbReference type="Pfam" id="PF00172">
    <property type="entry name" value="Zn_clus"/>
    <property type="match status" value="1"/>
</dbReference>
<sequence>MTGSSQPNYFYLPYEFRPQIDYSDLAFAKGGSPPWQFLPSYPSPPMSSPPSPQRKVSDTQPPPATTFSELTLSGTTTSTNPSTTSSGFTIPPASAGPATSSLQGISQSFAAPPPTAHSEVPRTYSTSSNESLALLRRTESASSASNVPDTLPTAGPRAGPTSPNVGRGGRRAKTHVANACNNCKRAHLSCDVERPCGRCVATGKADTCRDVPHKKRGRPRLRDEGQFNIQQGGSEAEGMGSPGLGPSTGRPMARPGHRKTASLRTLAAFAAEQSHQPLNTFNASAATHGPAYSLGGGSSTRFAPPSRQPRLAPSPEVPIAFLDTDFVVLKANATFQRLFSWLQEIRGMRLSDIAKPLDGDSFQNARNRLREEREVREPAYLPPILQPRLDPVAGIGTTDHDVEEVTRGFADHQFAWTFRLGGGIDQTLPVRMRLAKTSVYFVTLFLPPLPPQVTEQITTPQPPPVMFPARNTAPPPAPFQGSPRMMEQQPGISEPPSTYYAFPTADPVPQHYSHPRRYSLSEQQAAYAQSMQYQSQHTFQQQQQQQPPPHQPQQMLPPPPLSQTSDQRPGTAGSGSSSIQPSFLPPPIHPRQNRPRSDTMDSLGRHIQTRLRADSGATVPVFQSSPVQQRHHIERASSEEDVEAAEGSGSPRKRRRLDINEMLQR</sequence>
<feature type="compositionally biased region" description="Low complexity" evidence="7">
    <location>
        <begin position="65"/>
        <end position="89"/>
    </location>
</feature>
<proteinExistence type="predicted"/>
<dbReference type="Pfam" id="PF08448">
    <property type="entry name" value="PAS_4"/>
    <property type="match status" value="1"/>
</dbReference>
<feature type="compositionally biased region" description="Pro residues" evidence="7">
    <location>
        <begin position="546"/>
        <end position="561"/>
    </location>
</feature>
<dbReference type="PANTHER" id="PTHR47659:SF4">
    <property type="entry name" value="ZN(II)2CYS6 TRANSCRIPTION FACTOR (EUROFUNG)"/>
    <property type="match status" value="1"/>
</dbReference>
<feature type="region of interest" description="Disordered" evidence="7">
    <location>
        <begin position="292"/>
        <end position="311"/>
    </location>
</feature>
<evidence type="ECO:0000256" key="1">
    <source>
        <dbReference type="ARBA" id="ARBA00022723"/>
    </source>
</evidence>